<name>A0A4R6M4C3_9GAMM</name>
<sequence>MIAHLEVLIEIYKIVFIEVVKKIDPDDMFFRLTI</sequence>
<protein>
    <submittedName>
        <fullName evidence="1">Uncharacterized protein</fullName>
    </submittedName>
</protein>
<evidence type="ECO:0000313" key="2">
    <source>
        <dbReference type="Proteomes" id="UP000294656"/>
    </source>
</evidence>
<proteinExistence type="predicted"/>
<dbReference type="EMBL" id="SNXC01000016">
    <property type="protein sequence ID" value="TDO95555.1"/>
    <property type="molecule type" value="Genomic_DNA"/>
</dbReference>
<reference evidence="1 2" key="1">
    <citation type="submission" date="2019-03" db="EMBL/GenBank/DDBJ databases">
        <title>Genomic Encyclopedia of Type Strains, Phase III (KMG-III): the genomes of soil and plant-associated and newly described type strains.</title>
        <authorList>
            <person name="Whitman W."/>
        </authorList>
    </citation>
    <scope>NUCLEOTIDE SEQUENCE [LARGE SCALE GENOMIC DNA]</scope>
    <source>
        <strain evidence="1 2">CECT 7378</strain>
    </source>
</reference>
<organism evidence="1 2">
    <name type="scientific">Marinomonas balearica</name>
    <dbReference type="NCBI Taxonomy" id="491947"/>
    <lineage>
        <taxon>Bacteria</taxon>
        <taxon>Pseudomonadati</taxon>
        <taxon>Pseudomonadota</taxon>
        <taxon>Gammaproteobacteria</taxon>
        <taxon>Oceanospirillales</taxon>
        <taxon>Oceanospirillaceae</taxon>
        <taxon>Marinomonas</taxon>
    </lineage>
</organism>
<gene>
    <name evidence="1" type="ORF">DFP79_3486</name>
</gene>
<comment type="caution">
    <text evidence="1">The sequence shown here is derived from an EMBL/GenBank/DDBJ whole genome shotgun (WGS) entry which is preliminary data.</text>
</comment>
<accession>A0A4R6M4C3</accession>
<keyword evidence="2" id="KW-1185">Reference proteome</keyword>
<evidence type="ECO:0000313" key="1">
    <source>
        <dbReference type="EMBL" id="TDO95555.1"/>
    </source>
</evidence>
<dbReference type="Proteomes" id="UP000294656">
    <property type="component" value="Unassembled WGS sequence"/>
</dbReference>
<dbReference type="AlphaFoldDB" id="A0A4R6M4C3"/>